<dbReference type="Pfam" id="PF24539">
    <property type="entry name" value="DUF7600"/>
    <property type="match status" value="1"/>
</dbReference>
<gene>
    <name evidence="2" type="ORF">TT172_LOCUS6836</name>
</gene>
<evidence type="ECO:0000313" key="2">
    <source>
        <dbReference type="EMBL" id="SPQ24417.1"/>
    </source>
</evidence>
<organism evidence="2 3">
    <name type="scientific">Thermothielavioides terrestris</name>
    <dbReference type="NCBI Taxonomy" id="2587410"/>
    <lineage>
        <taxon>Eukaryota</taxon>
        <taxon>Fungi</taxon>
        <taxon>Dikarya</taxon>
        <taxon>Ascomycota</taxon>
        <taxon>Pezizomycotina</taxon>
        <taxon>Sordariomycetes</taxon>
        <taxon>Sordariomycetidae</taxon>
        <taxon>Sordariales</taxon>
        <taxon>Chaetomiaceae</taxon>
        <taxon>Thermothielavioides</taxon>
    </lineage>
</organism>
<dbReference type="Proteomes" id="UP000289323">
    <property type="component" value="Unassembled WGS sequence"/>
</dbReference>
<proteinExistence type="predicted"/>
<accession>A0A3S4BMV4</accession>
<protein>
    <submittedName>
        <fullName evidence="2">9f6c6106-d147-4373-81a3-1db1f9af8db8</fullName>
    </submittedName>
</protein>
<feature type="domain" description="F-box" evidence="1">
    <location>
        <begin position="210"/>
        <end position="256"/>
    </location>
</feature>
<evidence type="ECO:0000259" key="1">
    <source>
        <dbReference type="PROSITE" id="PS50181"/>
    </source>
</evidence>
<dbReference type="PROSITE" id="PS50181">
    <property type="entry name" value="FBOX"/>
    <property type="match status" value="1"/>
</dbReference>
<dbReference type="SUPFAM" id="SSF81383">
    <property type="entry name" value="F-box domain"/>
    <property type="match status" value="1"/>
</dbReference>
<reference evidence="2 3" key="1">
    <citation type="submission" date="2018-04" db="EMBL/GenBank/DDBJ databases">
        <authorList>
            <person name="Huttner S."/>
            <person name="Dainat J."/>
        </authorList>
    </citation>
    <scope>NUCLEOTIDE SEQUENCE [LARGE SCALE GENOMIC DNA]</scope>
</reference>
<dbReference type="EMBL" id="OUUZ01000013">
    <property type="protein sequence ID" value="SPQ24417.1"/>
    <property type="molecule type" value="Genomic_DNA"/>
</dbReference>
<dbReference type="InterPro" id="IPR056021">
    <property type="entry name" value="DUF7600"/>
</dbReference>
<name>A0A3S4BMV4_9PEZI</name>
<dbReference type="AlphaFoldDB" id="A0A3S4BMV4"/>
<evidence type="ECO:0000313" key="3">
    <source>
        <dbReference type="Proteomes" id="UP000289323"/>
    </source>
</evidence>
<dbReference type="Pfam" id="PF00646">
    <property type="entry name" value="F-box"/>
    <property type="match status" value="1"/>
</dbReference>
<dbReference type="InterPro" id="IPR036047">
    <property type="entry name" value="F-box-like_dom_sf"/>
</dbReference>
<sequence length="692" mass="77692">MPITRVCCLVCGSKIEDQSIDPPWLGRFRVLYATEEEPNFARLSGLGSRQQFSDVVRLDAADTDADAELVDIWLMRTNFGDQPLAVPEAVDPPVWGFPLHAACWSIMAEVCSPHKPDIQLFFDLCRSFPVDLGILNWGHDYAGSVCYLVHQSELAAGEESQLWNTIRAGTHRYDPLNIPEISRVFEHSNPDIVDFGPVALPRVDTKSGYRDDFARLPIELLQVILTYLPTADAGSLRRASRIFGAIPLHDEFWRSRFWPGREFDFIFESKQYFPLVKGRWRSIYFSIKALSACPPVANRQRIWKLGSCLWNLLSEAQTKLNGKLLGDPSGSDAGPSEPDVHWSTASRAIIPLNESFTFGARVLYDRMIPVPDQLAALFVSTVEIYGRHYVSGIRFQQRSGNSFSLGYIRQLQETRLVDCKQGELCLRGFYLAQDQRGIRGLSVINANTKRRSQWVGDSESIPRRRLVPGSDLRSTVKFLKGGFDALKLVSLSVSDGCRSDQARDDVLSLRDSVLWFPDVPLPHLKFSGAQHMKTRKEDLPVSTFVFGGYQGQDLGKLLRLTVDVKMDDTILALEAALSDGLPPIRAGISKTGKSVERLEFEIDGPAGERIISVESFWIRANTFLGFKITTNWSRTVEFPPIQPHQHSLLDWRTKFTEADGDVLVGFWFLMSSCEGLYDIGGICIDSSVNVDT</sequence>
<dbReference type="InterPro" id="IPR001810">
    <property type="entry name" value="F-box_dom"/>
</dbReference>